<dbReference type="AlphaFoldDB" id="A0A074Z4C1"/>
<evidence type="ECO:0000313" key="1">
    <source>
        <dbReference type="EMBL" id="KER20367.1"/>
    </source>
</evidence>
<dbReference type="KEGG" id="ovi:T265_11063"/>
<gene>
    <name evidence="1" type="ORF">T265_11063</name>
</gene>
<organism evidence="1 2">
    <name type="scientific">Opisthorchis viverrini</name>
    <name type="common">Southeast Asian liver fluke</name>
    <dbReference type="NCBI Taxonomy" id="6198"/>
    <lineage>
        <taxon>Eukaryota</taxon>
        <taxon>Metazoa</taxon>
        <taxon>Spiralia</taxon>
        <taxon>Lophotrochozoa</taxon>
        <taxon>Platyhelminthes</taxon>
        <taxon>Trematoda</taxon>
        <taxon>Digenea</taxon>
        <taxon>Opisthorchiida</taxon>
        <taxon>Opisthorchiata</taxon>
        <taxon>Opisthorchiidae</taxon>
        <taxon>Opisthorchis</taxon>
    </lineage>
</organism>
<dbReference type="EMBL" id="KL597063">
    <property type="protein sequence ID" value="KER20367.1"/>
    <property type="molecule type" value="Genomic_DNA"/>
</dbReference>
<reference evidence="1 2" key="1">
    <citation type="submission" date="2013-11" db="EMBL/GenBank/DDBJ databases">
        <title>Opisthorchis viverrini - life in the bile duct.</title>
        <authorList>
            <person name="Young N.D."/>
            <person name="Nagarajan N."/>
            <person name="Lin S.J."/>
            <person name="Korhonen P.K."/>
            <person name="Jex A.R."/>
            <person name="Hall R.S."/>
            <person name="Safavi-Hemami H."/>
            <person name="Kaewkong W."/>
            <person name="Bertrand D."/>
            <person name="Gao S."/>
            <person name="Seet Q."/>
            <person name="Wongkham S."/>
            <person name="Teh B.T."/>
            <person name="Wongkham C."/>
            <person name="Intapan P.M."/>
            <person name="Maleewong W."/>
            <person name="Yang X."/>
            <person name="Hu M."/>
            <person name="Wang Z."/>
            <person name="Hofmann A."/>
            <person name="Sternberg P.W."/>
            <person name="Tan P."/>
            <person name="Wang J."/>
            <person name="Gasser R.B."/>
        </authorList>
    </citation>
    <scope>NUCLEOTIDE SEQUENCE [LARGE SCALE GENOMIC DNA]</scope>
</reference>
<evidence type="ECO:0000313" key="2">
    <source>
        <dbReference type="Proteomes" id="UP000054324"/>
    </source>
</evidence>
<dbReference type="CTD" id="20325231"/>
<accession>A0A074Z4C1</accession>
<protein>
    <submittedName>
        <fullName evidence="1">Uncharacterized protein</fullName>
    </submittedName>
</protein>
<dbReference type="GeneID" id="20325231"/>
<proteinExistence type="predicted"/>
<dbReference type="Proteomes" id="UP000054324">
    <property type="component" value="Unassembled WGS sequence"/>
</dbReference>
<keyword evidence="2" id="KW-1185">Reference proteome</keyword>
<dbReference type="RefSeq" id="XP_009175879.1">
    <property type="nucleotide sequence ID" value="XM_009177615.1"/>
</dbReference>
<sequence>MERVVDDVQTKNRFIQEFDNFYRSQSHIVAGTFQQNIIQPFEFILRKDEIESFADETHGQHLGGREESEE</sequence>
<name>A0A074Z4C1_OPIVI</name>